<evidence type="ECO:0000313" key="1">
    <source>
        <dbReference type="EMBL" id="GFQ94919.1"/>
    </source>
</evidence>
<reference evidence="1" key="1">
    <citation type="submission" date="2020-07" db="EMBL/GenBank/DDBJ databases">
        <title>Multicomponent nature underlies the extraordinary mechanical properties of spider dragline silk.</title>
        <authorList>
            <person name="Kono N."/>
            <person name="Nakamura H."/>
            <person name="Mori M."/>
            <person name="Yoshida Y."/>
            <person name="Ohtoshi R."/>
            <person name="Malay A.D."/>
            <person name="Moran D.A.P."/>
            <person name="Tomita M."/>
            <person name="Numata K."/>
            <person name="Arakawa K."/>
        </authorList>
    </citation>
    <scope>NUCLEOTIDE SEQUENCE</scope>
</reference>
<comment type="caution">
    <text evidence="1">The sequence shown here is derived from an EMBL/GenBank/DDBJ whole genome shotgun (WGS) entry which is preliminary data.</text>
</comment>
<accession>A0A8X6G5P9</accession>
<gene>
    <name evidence="1" type="ORF">TNCT_245951</name>
</gene>
<protein>
    <submittedName>
        <fullName evidence="1">Uncharacterized protein</fullName>
    </submittedName>
</protein>
<feature type="non-terminal residue" evidence="1">
    <location>
        <position position="1"/>
    </location>
</feature>
<dbReference type="AlphaFoldDB" id="A0A8X6G5P9"/>
<evidence type="ECO:0000313" key="2">
    <source>
        <dbReference type="Proteomes" id="UP000887116"/>
    </source>
</evidence>
<proteinExistence type="predicted"/>
<organism evidence="1 2">
    <name type="scientific">Trichonephila clavata</name>
    <name type="common">Joro spider</name>
    <name type="synonym">Nephila clavata</name>
    <dbReference type="NCBI Taxonomy" id="2740835"/>
    <lineage>
        <taxon>Eukaryota</taxon>
        <taxon>Metazoa</taxon>
        <taxon>Ecdysozoa</taxon>
        <taxon>Arthropoda</taxon>
        <taxon>Chelicerata</taxon>
        <taxon>Arachnida</taxon>
        <taxon>Araneae</taxon>
        <taxon>Araneomorphae</taxon>
        <taxon>Entelegynae</taxon>
        <taxon>Araneoidea</taxon>
        <taxon>Nephilidae</taxon>
        <taxon>Trichonephila</taxon>
    </lineage>
</organism>
<keyword evidence="2" id="KW-1185">Reference proteome</keyword>
<name>A0A8X6G5P9_TRICU</name>
<sequence length="38" mass="4486">INYLHLIKNVHQCHRIIPSATKCIIIDTLILSHFTIFR</sequence>
<dbReference type="EMBL" id="BMAO01034228">
    <property type="protein sequence ID" value="GFQ94919.1"/>
    <property type="molecule type" value="Genomic_DNA"/>
</dbReference>
<dbReference type="Proteomes" id="UP000887116">
    <property type="component" value="Unassembled WGS sequence"/>
</dbReference>